<keyword evidence="1" id="KW-0732">Signal</keyword>
<name>A0ABP1F490_9FLAO</name>
<reference evidence="2 3" key="1">
    <citation type="submission" date="2024-05" db="EMBL/GenBank/DDBJ databases">
        <authorList>
            <person name="Duchaud E."/>
        </authorList>
    </citation>
    <scope>NUCLEOTIDE SEQUENCE [LARGE SCALE GENOMIC DNA]</scope>
    <source>
        <strain evidence="2">Ena-SAMPLE-TAB-13-05-2024-13:56:06:370-140308</strain>
    </source>
</reference>
<sequence length="150" mass="17856">MNKKIKLLTLLIVTVFSTSILKAQSTEEITKEFFKTYEKSPQKAIDYAFGTNKWMDRNQDGIENVKNQLNNLLGLVGDYCGYEKITEKSIGESYKLVSYMIKYDRQPIRFTFIFYKPKNKWQVLNFQYDDKLDDELEESGKVYRLKENWE</sequence>
<evidence type="ECO:0008006" key="4">
    <source>
        <dbReference type="Google" id="ProtNLM"/>
    </source>
</evidence>
<evidence type="ECO:0000313" key="3">
    <source>
        <dbReference type="Proteomes" id="UP001497527"/>
    </source>
</evidence>
<keyword evidence="3" id="KW-1185">Reference proteome</keyword>
<accession>A0ABP1F490</accession>
<evidence type="ECO:0000313" key="2">
    <source>
        <dbReference type="EMBL" id="CAL2104426.1"/>
    </source>
</evidence>
<proteinExistence type="predicted"/>
<evidence type="ECO:0000256" key="1">
    <source>
        <dbReference type="SAM" id="SignalP"/>
    </source>
</evidence>
<gene>
    <name evidence="2" type="ORF">T190423A01A_70119</name>
</gene>
<dbReference type="Proteomes" id="UP001497527">
    <property type="component" value="Unassembled WGS sequence"/>
</dbReference>
<comment type="caution">
    <text evidence="2">The sequence shown here is derived from an EMBL/GenBank/DDBJ whole genome shotgun (WGS) entry which is preliminary data.</text>
</comment>
<feature type="signal peptide" evidence="1">
    <location>
        <begin position="1"/>
        <end position="23"/>
    </location>
</feature>
<dbReference type="EMBL" id="CAXJIO010000016">
    <property type="protein sequence ID" value="CAL2104426.1"/>
    <property type="molecule type" value="Genomic_DNA"/>
</dbReference>
<dbReference type="RefSeq" id="WP_348718766.1">
    <property type="nucleotide sequence ID" value="NZ_CAXJIO010000016.1"/>
</dbReference>
<feature type="chain" id="PRO_5045981101" description="DUF3887 domain-containing protein" evidence="1">
    <location>
        <begin position="24"/>
        <end position="150"/>
    </location>
</feature>
<protein>
    <recommendedName>
        <fullName evidence="4">DUF3887 domain-containing protein</fullName>
    </recommendedName>
</protein>
<organism evidence="2 3">
    <name type="scientific">Tenacibaculum polynesiense</name>
    <dbReference type="NCBI Taxonomy" id="3137857"/>
    <lineage>
        <taxon>Bacteria</taxon>
        <taxon>Pseudomonadati</taxon>
        <taxon>Bacteroidota</taxon>
        <taxon>Flavobacteriia</taxon>
        <taxon>Flavobacteriales</taxon>
        <taxon>Flavobacteriaceae</taxon>
        <taxon>Tenacibaculum</taxon>
    </lineage>
</organism>